<keyword evidence="1" id="KW-0479">Metal-binding</keyword>
<dbReference type="SUPFAM" id="SSF57716">
    <property type="entry name" value="Glucocorticoid receptor-like (DNA-binding domain)"/>
    <property type="match status" value="1"/>
</dbReference>
<dbReference type="InterPro" id="IPR006612">
    <property type="entry name" value="THAP_Znf"/>
</dbReference>
<organism evidence="9 10">
    <name type="scientific">Leptidea sinapis</name>
    <dbReference type="NCBI Taxonomy" id="189913"/>
    <lineage>
        <taxon>Eukaryota</taxon>
        <taxon>Metazoa</taxon>
        <taxon>Ecdysozoa</taxon>
        <taxon>Arthropoda</taxon>
        <taxon>Hexapoda</taxon>
        <taxon>Insecta</taxon>
        <taxon>Pterygota</taxon>
        <taxon>Neoptera</taxon>
        <taxon>Endopterygota</taxon>
        <taxon>Lepidoptera</taxon>
        <taxon>Glossata</taxon>
        <taxon>Ditrysia</taxon>
        <taxon>Papilionoidea</taxon>
        <taxon>Pieridae</taxon>
        <taxon>Dismorphiinae</taxon>
        <taxon>Leptidea</taxon>
    </lineage>
</organism>
<feature type="region of interest" description="Disordered" evidence="7">
    <location>
        <begin position="104"/>
        <end position="127"/>
    </location>
</feature>
<accession>A0A5E4Q5E3</accession>
<dbReference type="PROSITE" id="PS50950">
    <property type="entry name" value="ZF_THAP"/>
    <property type="match status" value="1"/>
</dbReference>
<evidence type="ECO:0000256" key="2">
    <source>
        <dbReference type="ARBA" id="ARBA00022771"/>
    </source>
</evidence>
<sequence length="175" mass="20592">MKEKWRQLVARERNEEFYKPNKSSVICSNHFLEADLYITTKGFRRLKKTAVPHLEFADDHGLSHHRKISQEENESFEQLTPAQYDFELTAATSEPRSSPIREVISPAHKSRVSSQEGLDSGFDTPRTSHLRKELRKCYQKLRFKDKQVMNLKKQNERLIKENLFLKKSMILLAMV</sequence>
<evidence type="ECO:0000256" key="3">
    <source>
        <dbReference type="ARBA" id="ARBA00022833"/>
    </source>
</evidence>
<evidence type="ECO:0000313" key="9">
    <source>
        <dbReference type="EMBL" id="VVC93489.1"/>
    </source>
</evidence>
<keyword evidence="6" id="KW-0175">Coiled coil</keyword>
<evidence type="ECO:0000256" key="4">
    <source>
        <dbReference type="ARBA" id="ARBA00023125"/>
    </source>
</evidence>
<dbReference type="GO" id="GO:0008270">
    <property type="term" value="F:zinc ion binding"/>
    <property type="evidence" value="ECO:0007669"/>
    <property type="project" value="UniProtKB-KW"/>
</dbReference>
<dbReference type="GO" id="GO:0003677">
    <property type="term" value="F:DNA binding"/>
    <property type="evidence" value="ECO:0007669"/>
    <property type="project" value="UniProtKB-UniRule"/>
</dbReference>
<evidence type="ECO:0000313" key="10">
    <source>
        <dbReference type="Proteomes" id="UP000324832"/>
    </source>
</evidence>
<keyword evidence="4 5" id="KW-0238">DNA-binding</keyword>
<dbReference type="EMBL" id="FZQP02001670">
    <property type="protein sequence ID" value="VVC93489.1"/>
    <property type="molecule type" value="Genomic_DNA"/>
</dbReference>
<evidence type="ECO:0000256" key="7">
    <source>
        <dbReference type="SAM" id="MobiDB-lite"/>
    </source>
</evidence>
<proteinExistence type="predicted"/>
<evidence type="ECO:0000256" key="5">
    <source>
        <dbReference type="PROSITE-ProRule" id="PRU00309"/>
    </source>
</evidence>
<evidence type="ECO:0000256" key="6">
    <source>
        <dbReference type="SAM" id="Coils"/>
    </source>
</evidence>
<reference evidence="9 10" key="1">
    <citation type="submission" date="2017-07" db="EMBL/GenBank/DDBJ databases">
        <authorList>
            <person name="Talla V."/>
            <person name="Backstrom N."/>
        </authorList>
    </citation>
    <scope>NUCLEOTIDE SEQUENCE [LARGE SCALE GENOMIC DNA]</scope>
</reference>
<name>A0A5E4Q5E3_9NEOP</name>
<keyword evidence="2 5" id="KW-0863">Zinc-finger</keyword>
<feature type="domain" description="THAP-type" evidence="8">
    <location>
        <begin position="1"/>
        <end position="55"/>
    </location>
</feature>
<protein>
    <recommendedName>
        <fullName evidence="8">THAP-type domain-containing protein</fullName>
    </recommendedName>
</protein>
<evidence type="ECO:0000256" key="1">
    <source>
        <dbReference type="ARBA" id="ARBA00022723"/>
    </source>
</evidence>
<evidence type="ECO:0000259" key="8">
    <source>
        <dbReference type="PROSITE" id="PS50950"/>
    </source>
</evidence>
<keyword evidence="3" id="KW-0862">Zinc</keyword>
<dbReference type="AlphaFoldDB" id="A0A5E4Q5E3"/>
<dbReference type="Pfam" id="PF05485">
    <property type="entry name" value="THAP"/>
    <property type="match status" value="1"/>
</dbReference>
<gene>
    <name evidence="9" type="ORF">LSINAPIS_LOCUS5665</name>
</gene>
<feature type="coiled-coil region" evidence="6">
    <location>
        <begin position="141"/>
        <end position="168"/>
    </location>
</feature>
<keyword evidence="10" id="KW-1185">Reference proteome</keyword>
<dbReference type="Proteomes" id="UP000324832">
    <property type="component" value="Unassembled WGS sequence"/>
</dbReference>